<dbReference type="SMART" id="SM00507">
    <property type="entry name" value="HNHc"/>
    <property type="match status" value="1"/>
</dbReference>
<dbReference type="EMBL" id="KC182546">
    <property type="protein sequence ID" value="AGI10880.1"/>
    <property type="molecule type" value="Genomic_DNA"/>
</dbReference>
<feature type="domain" description="HNH nuclease" evidence="1">
    <location>
        <begin position="50"/>
        <end position="96"/>
    </location>
</feature>
<keyword evidence="2" id="KW-0540">Nuclease</keyword>
<keyword evidence="3" id="KW-1185">Reference proteome</keyword>
<organism evidence="2 3">
    <name type="scientific">Lactococcus phage jm2</name>
    <dbReference type="NCBI Taxonomy" id="1262535"/>
    <lineage>
        <taxon>Viruses</taxon>
        <taxon>Duplodnaviria</taxon>
        <taxon>Heunggongvirae</taxon>
        <taxon>Uroviricota</taxon>
        <taxon>Caudoviricetes</taxon>
        <taxon>Skunavirus</taxon>
        <taxon>Skunavirus jm2</taxon>
    </lineage>
</organism>
<keyword evidence="2" id="KW-0378">Hydrolase</keyword>
<dbReference type="Pfam" id="PF13392">
    <property type="entry name" value="HNH_3"/>
    <property type="match status" value="1"/>
</dbReference>
<reference evidence="2 3" key="1">
    <citation type="journal article" date="2013" name="Appl. Environ. Microbiol.">
        <title>Investigation of the Relationship between Lactococcal Host Cell Wall Polysaccharide Genotype and 936 Phage Receptor Binding Protein Phylogeny.</title>
        <authorList>
            <person name="Mahony J."/>
            <person name="Kot W."/>
            <person name="Murphy J."/>
            <person name="Ainsworth S."/>
            <person name="Neve H."/>
            <person name="Hansen L.H."/>
            <person name="Heller K.J."/>
            <person name="Sorensen S.J."/>
            <person name="Hammer K."/>
            <person name="Cambillau C."/>
            <person name="Vogensen F.K."/>
            <person name="van Sinderen D."/>
        </authorList>
    </citation>
    <scope>NUCLEOTIDE SEQUENCE [LARGE SCALE GENOMIC DNA]</scope>
</reference>
<dbReference type="SUPFAM" id="SSF54060">
    <property type="entry name" value="His-Me finger endonucleases"/>
    <property type="match status" value="1"/>
</dbReference>
<dbReference type="InterPro" id="IPR003615">
    <property type="entry name" value="HNH_nuc"/>
</dbReference>
<evidence type="ECO:0000313" key="2">
    <source>
        <dbReference type="EMBL" id="AGI10880.1"/>
    </source>
</evidence>
<protein>
    <submittedName>
        <fullName evidence="2">Putative HNH endonuclease</fullName>
    </submittedName>
</protein>
<dbReference type="GO" id="GO:0004519">
    <property type="term" value="F:endonuclease activity"/>
    <property type="evidence" value="ECO:0007669"/>
    <property type="project" value="UniProtKB-KW"/>
</dbReference>
<gene>
    <name evidence="2" type="ORF">jm2_0037</name>
</gene>
<dbReference type="KEGG" id="vg:16385043"/>
<dbReference type="Proteomes" id="UP000014663">
    <property type="component" value="Segment"/>
</dbReference>
<evidence type="ECO:0000313" key="3">
    <source>
        <dbReference type="Proteomes" id="UP000014663"/>
    </source>
</evidence>
<proteinExistence type="predicted"/>
<evidence type="ECO:0000259" key="1">
    <source>
        <dbReference type="SMART" id="SM00507"/>
    </source>
</evidence>
<keyword evidence="2" id="KW-0255">Endonuclease</keyword>
<sequence>MKEVKTMEVVRYKEKYLVSDKGDVYKENKKYTIKKKQATNKYGYKVTKINGKQERVHRIVMEAFHGKSDLTVDHIDGNKENNNLNNLEYVTQTENAKRFHDKKVLWNGKEFRSFNDLSRYVGVANSTAWKNYSKGYKLKGHIIEVIK</sequence>
<dbReference type="OrthoDB" id="21336at10239"/>
<dbReference type="GeneID" id="16385043"/>
<dbReference type="InterPro" id="IPR044925">
    <property type="entry name" value="His-Me_finger_sf"/>
</dbReference>
<accession>R9R166</accession>
<dbReference type="Gene3D" id="3.90.75.20">
    <property type="match status" value="1"/>
</dbReference>
<dbReference type="RefSeq" id="YP_008320120.1">
    <property type="nucleotide sequence ID" value="NC_021860.1"/>
</dbReference>
<name>R9R166_9CAUD</name>